<evidence type="ECO:0000259" key="2">
    <source>
        <dbReference type="PROSITE" id="PS50110"/>
    </source>
</evidence>
<dbReference type="EMBL" id="JBCGDO010000004">
    <property type="protein sequence ID" value="MEM0541907.1"/>
    <property type="molecule type" value="Genomic_DNA"/>
</dbReference>
<feature type="modified residue" description="4-aspartylphosphate" evidence="1">
    <location>
        <position position="66"/>
    </location>
</feature>
<organism evidence="3 4">
    <name type="scientific">Flavobacterium aureirubrum</name>
    <dbReference type="NCBI Taxonomy" id="3133147"/>
    <lineage>
        <taxon>Bacteria</taxon>
        <taxon>Pseudomonadati</taxon>
        <taxon>Bacteroidota</taxon>
        <taxon>Flavobacteriia</taxon>
        <taxon>Flavobacteriales</taxon>
        <taxon>Flavobacteriaceae</taxon>
        <taxon>Flavobacterium</taxon>
    </lineage>
</organism>
<dbReference type="Proteomes" id="UP001460072">
    <property type="component" value="Unassembled WGS sequence"/>
</dbReference>
<evidence type="ECO:0000313" key="3">
    <source>
        <dbReference type="EMBL" id="MEM0541907.1"/>
    </source>
</evidence>
<dbReference type="Gene3D" id="3.40.50.2300">
    <property type="match status" value="1"/>
</dbReference>
<keyword evidence="4" id="KW-1185">Reference proteome</keyword>
<sequence length="137" mass="15939">MLEKILCVDDDPITLMLCRKVIERASLAKEILVSNNGEEAFQYFKELAEKHKTNTSFTYPRLVFLDLNMPIMNGWEFLEIYTNNGYPNIFKEAKIIVLSSTIDPKDVEQTKSYSVVIDFLSKPITKDMLEKLKQTFF</sequence>
<dbReference type="InterPro" id="IPR011006">
    <property type="entry name" value="CheY-like_superfamily"/>
</dbReference>
<dbReference type="RefSeq" id="WP_342695131.1">
    <property type="nucleotide sequence ID" value="NZ_JBCGDO010000004.1"/>
</dbReference>
<dbReference type="PANTHER" id="PTHR44520">
    <property type="entry name" value="RESPONSE REGULATOR RCP1-RELATED"/>
    <property type="match status" value="1"/>
</dbReference>
<comment type="caution">
    <text evidence="3">The sequence shown here is derived from an EMBL/GenBank/DDBJ whole genome shotgun (WGS) entry which is preliminary data.</text>
</comment>
<reference evidence="3 4" key="1">
    <citation type="submission" date="2024-03" db="EMBL/GenBank/DDBJ databases">
        <title>Two novel species of the genus Flavobacterium exhibiting potentially degradation of complex polysaccharides.</title>
        <authorList>
            <person name="Lian X."/>
        </authorList>
    </citation>
    <scope>NUCLEOTIDE SEQUENCE [LARGE SCALE GENOMIC DNA]</scope>
    <source>
        <strain evidence="4">j3</strain>
    </source>
</reference>
<dbReference type="SUPFAM" id="SSF52172">
    <property type="entry name" value="CheY-like"/>
    <property type="match status" value="1"/>
</dbReference>
<keyword evidence="1" id="KW-0597">Phosphoprotein</keyword>
<dbReference type="InterPro" id="IPR001789">
    <property type="entry name" value="Sig_transdc_resp-reg_receiver"/>
</dbReference>
<gene>
    <name evidence="3" type="ORF">WFZ85_04725</name>
</gene>
<dbReference type="Pfam" id="PF00072">
    <property type="entry name" value="Response_reg"/>
    <property type="match status" value="1"/>
</dbReference>
<dbReference type="PROSITE" id="PS50110">
    <property type="entry name" value="RESPONSE_REGULATORY"/>
    <property type="match status" value="1"/>
</dbReference>
<accession>A0ABU9N2F1</accession>
<dbReference type="InterPro" id="IPR052893">
    <property type="entry name" value="TCS_response_regulator"/>
</dbReference>
<evidence type="ECO:0000313" key="4">
    <source>
        <dbReference type="Proteomes" id="UP001460072"/>
    </source>
</evidence>
<dbReference type="SMART" id="SM00448">
    <property type="entry name" value="REC"/>
    <property type="match status" value="1"/>
</dbReference>
<proteinExistence type="predicted"/>
<feature type="domain" description="Response regulatory" evidence="2">
    <location>
        <begin position="4"/>
        <end position="137"/>
    </location>
</feature>
<evidence type="ECO:0000256" key="1">
    <source>
        <dbReference type="PROSITE-ProRule" id="PRU00169"/>
    </source>
</evidence>
<dbReference type="PANTHER" id="PTHR44520:SF2">
    <property type="entry name" value="RESPONSE REGULATOR RCP1"/>
    <property type="match status" value="1"/>
</dbReference>
<name>A0ABU9N2F1_9FLAO</name>
<protein>
    <submittedName>
        <fullName evidence="3">Response regulator</fullName>
    </submittedName>
</protein>